<dbReference type="InterPro" id="IPR003583">
    <property type="entry name" value="Hlx-hairpin-Hlx_DNA-bd_motif"/>
</dbReference>
<proteinExistence type="predicted"/>
<dbReference type="PANTHER" id="PTHR21180:SF32">
    <property type="entry name" value="ENDONUCLEASE_EXONUCLEASE_PHOSPHATASE FAMILY DOMAIN-CONTAINING PROTEIN 1"/>
    <property type="match status" value="1"/>
</dbReference>
<accession>A0A2X1BEF3</accession>
<feature type="domain" description="Helix-hairpin-helix DNA-binding motif class 1" evidence="2">
    <location>
        <begin position="35"/>
        <end position="54"/>
    </location>
</feature>
<dbReference type="EMBL" id="UAQP01000012">
    <property type="protein sequence ID" value="SPU54419.1"/>
    <property type="molecule type" value="Genomic_DNA"/>
</dbReference>
<feature type="signal peptide" evidence="1">
    <location>
        <begin position="1"/>
        <end position="25"/>
    </location>
</feature>
<organism evidence="3 4">
    <name type="scientific">Brevundimonas vesicularis</name>
    <name type="common">Pseudomonas vesicularis</name>
    <dbReference type="NCBI Taxonomy" id="41276"/>
    <lineage>
        <taxon>Bacteria</taxon>
        <taxon>Pseudomonadati</taxon>
        <taxon>Pseudomonadota</taxon>
        <taxon>Alphaproteobacteria</taxon>
        <taxon>Caulobacterales</taxon>
        <taxon>Caulobacteraceae</taxon>
        <taxon>Brevundimonas</taxon>
    </lineage>
</organism>
<dbReference type="InterPro" id="IPR010994">
    <property type="entry name" value="RuvA_2-like"/>
</dbReference>
<dbReference type="NCBIfam" id="TIGR00426">
    <property type="entry name" value="competence protein ComEA helix-hairpin-helix repeat region"/>
    <property type="match status" value="1"/>
</dbReference>
<protein>
    <submittedName>
        <fullName evidence="3">ComE operon protein 1</fullName>
    </submittedName>
</protein>
<dbReference type="GO" id="GO:0006281">
    <property type="term" value="P:DNA repair"/>
    <property type="evidence" value="ECO:0007669"/>
    <property type="project" value="InterPro"/>
</dbReference>
<dbReference type="InterPro" id="IPR004509">
    <property type="entry name" value="Competence_ComEA_HhH"/>
</dbReference>
<evidence type="ECO:0000259" key="2">
    <source>
        <dbReference type="SMART" id="SM00278"/>
    </source>
</evidence>
<dbReference type="SMART" id="SM00278">
    <property type="entry name" value="HhH1"/>
    <property type="match status" value="2"/>
</dbReference>
<dbReference type="PANTHER" id="PTHR21180">
    <property type="entry name" value="ENDONUCLEASE/EXONUCLEASE/PHOSPHATASE FAMILY DOMAIN-CONTAINING PROTEIN 1"/>
    <property type="match status" value="1"/>
</dbReference>
<dbReference type="Gene3D" id="1.10.150.280">
    <property type="entry name" value="AF1531-like domain"/>
    <property type="match status" value="1"/>
</dbReference>
<gene>
    <name evidence="3" type="primary">comEA</name>
    <name evidence="3" type="ORF">NCTC11166_01799</name>
</gene>
<evidence type="ECO:0000313" key="4">
    <source>
        <dbReference type="Proteomes" id="UP000251186"/>
    </source>
</evidence>
<evidence type="ECO:0000313" key="3">
    <source>
        <dbReference type="EMBL" id="SPU54419.1"/>
    </source>
</evidence>
<dbReference type="GO" id="GO:0015627">
    <property type="term" value="C:type II protein secretion system complex"/>
    <property type="evidence" value="ECO:0007669"/>
    <property type="project" value="TreeGrafter"/>
</dbReference>
<reference evidence="3 4" key="1">
    <citation type="submission" date="2018-06" db="EMBL/GenBank/DDBJ databases">
        <authorList>
            <consortium name="Pathogen Informatics"/>
            <person name="Doyle S."/>
        </authorList>
    </citation>
    <scope>NUCLEOTIDE SEQUENCE [LARGE SCALE GENOMIC DNA]</scope>
    <source>
        <strain evidence="3 4">NCTC11166</strain>
    </source>
</reference>
<dbReference type="InterPro" id="IPR051675">
    <property type="entry name" value="Endo/Exo/Phosphatase_dom_1"/>
</dbReference>
<sequence>MLFKKALTKAVGVLVLLGLSAAVSAKVNINTATVEELSQLKNIGEVKAKAIVEYREANGDFAKIEDIVLVKGIGEGIFSALKEDLSVEGETSFEDVQNLK</sequence>
<dbReference type="AlphaFoldDB" id="A0A2X1BEF3"/>
<feature type="chain" id="PRO_5016073924" evidence="1">
    <location>
        <begin position="26"/>
        <end position="100"/>
    </location>
</feature>
<name>A0A2X1BEF3_BREVE</name>
<dbReference type="Pfam" id="PF12836">
    <property type="entry name" value="HHH_3"/>
    <property type="match status" value="1"/>
</dbReference>
<dbReference type="SUPFAM" id="SSF47781">
    <property type="entry name" value="RuvA domain 2-like"/>
    <property type="match status" value="1"/>
</dbReference>
<dbReference type="GO" id="GO:0015628">
    <property type="term" value="P:protein secretion by the type II secretion system"/>
    <property type="evidence" value="ECO:0007669"/>
    <property type="project" value="TreeGrafter"/>
</dbReference>
<dbReference type="RefSeq" id="WP_072282142.1">
    <property type="nucleotide sequence ID" value="NZ_UAQP01000012.1"/>
</dbReference>
<keyword evidence="1" id="KW-0732">Signal</keyword>
<evidence type="ECO:0000256" key="1">
    <source>
        <dbReference type="SAM" id="SignalP"/>
    </source>
</evidence>
<feature type="domain" description="Helix-hairpin-helix DNA-binding motif class 1" evidence="2">
    <location>
        <begin position="65"/>
        <end position="84"/>
    </location>
</feature>
<dbReference type="Proteomes" id="UP000251186">
    <property type="component" value="Unassembled WGS sequence"/>
</dbReference>
<dbReference type="GO" id="GO:0003677">
    <property type="term" value="F:DNA binding"/>
    <property type="evidence" value="ECO:0007669"/>
    <property type="project" value="InterPro"/>
</dbReference>